<evidence type="ECO:0000313" key="2">
    <source>
        <dbReference type="Proteomes" id="UP000287033"/>
    </source>
</evidence>
<dbReference type="AlphaFoldDB" id="A0A401RXF0"/>
<dbReference type="Proteomes" id="UP000287033">
    <property type="component" value="Unassembled WGS sequence"/>
</dbReference>
<proteinExistence type="predicted"/>
<name>A0A401RXF0_CHIPU</name>
<protein>
    <submittedName>
        <fullName evidence="1">Uncharacterized protein</fullName>
    </submittedName>
</protein>
<organism evidence="1 2">
    <name type="scientific">Chiloscyllium punctatum</name>
    <name type="common">Brownbanded bambooshark</name>
    <name type="synonym">Hemiscyllium punctatum</name>
    <dbReference type="NCBI Taxonomy" id="137246"/>
    <lineage>
        <taxon>Eukaryota</taxon>
        <taxon>Metazoa</taxon>
        <taxon>Chordata</taxon>
        <taxon>Craniata</taxon>
        <taxon>Vertebrata</taxon>
        <taxon>Chondrichthyes</taxon>
        <taxon>Elasmobranchii</taxon>
        <taxon>Galeomorphii</taxon>
        <taxon>Galeoidea</taxon>
        <taxon>Orectolobiformes</taxon>
        <taxon>Hemiscylliidae</taxon>
        <taxon>Chiloscyllium</taxon>
    </lineage>
</organism>
<keyword evidence="2" id="KW-1185">Reference proteome</keyword>
<comment type="caution">
    <text evidence="1">The sequence shown here is derived from an EMBL/GenBank/DDBJ whole genome shotgun (WGS) entry which is preliminary data.</text>
</comment>
<sequence>MAPANKLIAAPERRHMKYDNLLLDSQREKHWSYCDGFPDRARQMGLVFSGFRDEGVLNDFTSGRSRGHRYPVFTVANSVQVLRFKRKELGLK</sequence>
<dbReference type="EMBL" id="BEZZ01000018">
    <property type="protein sequence ID" value="GCC22831.1"/>
    <property type="molecule type" value="Genomic_DNA"/>
</dbReference>
<accession>A0A401RXF0</accession>
<gene>
    <name evidence="1" type="ORF">chiPu_0001221</name>
</gene>
<evidence type="ECO:0000313" key="1">
    <source>
        <dbReference type="EMBL" id="GCC22831.1"/>
    </source>
</evidence>
<reference evidence="1 2" key="1">
    <citation type="journal article" date="2018" name="Nat. Ecol. Evol.">
        <title>Shark genomes provide insights into elasmobranch evolution and the origin of vertebrates.</title>
        <authorList>
            <person name="Hara Y"/>
            <person name="Yamaguchi K"/>
            <person name="Onimaru K"/>
            <person name="Kadota M"/>
            <person name="Koyanagi M"/>
            <person name="Keeley SD"/>
            <person name="Tatsumi K"/>
            <person name="Tanaka K"/>
            <person name="Motone F"/>
            <person name="Kageyama Y"/>
            <person name="Nozu R"/>
            <person name="Adachi N"/>
            <person name="Nishimura O"/>
            <person name="Nakagawa R"/>
            <person name="Tanegashima C"/>
            <person name="Kiyatake I"/>
            <person name="Matsumoto R"/>
            <person name="Murakumo K"/>
            <person name="Nishida K"/>
            <person name="Terakita A"/>
            <person name="Kuratani S"/>
            <person name="Sato K"/>
            <person name="Hyodo S Kuraku.S."/>
        </authorList>
    </citation>
    <scope>NUCLEOTIDE SEQUENCE [LARGE SCALE GENOMIC DNA]</scope>
</reference>